<sequence length="66" mass="7498">MFIQIQLSSGDEHYGIRDMAHTPDNTDPSRRVFPSHDTRDGADTSQRHDQYQNCSRVQGRGGPPEK</sequence>
<protein>
    <submittedName>
        <fullName evidence="1">Uncharacterized protein</fullName>
    </submittedName>
</protein>
<name>A0ACC3S4Q4_9PEZI</name>
<evidence type="ECO:0000313" key="1">
    <source>
        <dbReference type="EMBL" id="KAK8195921.1"/>
    </source>
</evidence>
<evidence type="ECO:0000313" key="2">
    <source>
        <dbReference type="Proteomes" id="UP001320706"/>
    </source>
</evidence>
<proteinExistence type="predicted"/>
<gene>
    <name evidence="1" type="ORF">M8818_007072</name>
</gene>
<dbReference type="Proteomes" id="UP001320706">
    <property type="component" value="Unassembled WGS sequence"/>
</dbReference>
<accession>A0ACC3S4Q4</accession>
<keyword evidence="2" id="KW-1185">Reference proteome</keyword>
<organism evidence="1 2">
    <name type="scientific">Zalaria obscura</name>
    <dbReference type="NCBI Taxonomy" id="2024903"/>
    <lineage>
        <taxon>Eukaryota</taxon>
        <taxon>Fungi</taxon>
        <taxon>Dikarya</taxon>
        <taxon>Ascomycota</taxon>
        <taxon>Pezizomycotina</taxon>
        <taxon>Dothideomycetes</taxon>
        <taxon>Dothideomycetidae</taxon>
        <taxon>Dothideales</taxon>
        <taxon>Zalariaceae</taxon>
        <taxon>Zalaria</taxon>
    </lineage>
</organism>
<reference evidence="1" key="1">
    <citation type="submission" date="2024-02" db="EMBL/GenBank/DDBJ databases">
        <title>Metagenome Assembled Genome of Zalaria obscura JY119.</title>
        <authorList>
            <person name="Vighnesh L."/>
            <person name="Jagadeeshwari U."/>
            <person name="Venkata Ramana C."/>
            <person name="Sasikala C."/>
        </authorList>
    </citation>
    <scope>NUCLEOTIDE SEQUENCE</scope>
    <source>
        <strain evidence="1">JY119</strain>
    </source>
</reference>
<comment type="caution">
    <text evidence="1">The sequence shown here is derived from an EMBL/GenBank/DDBJ whole genome shotgun (WGS) entry which is preliminary data.</text>
</comment>
<dbReference type="EMBL" id="JAMKPW020000042">
    <property type="protein sequence ID" value="KAK8195921.1"/>
    <property type="molecule type" value="Genomic_DNA"/>
</dbReference>